<accession>E7N100</accession>
<evidence type="ECO:0000313" key="8">
    <source>
        <dbReference type="EMBL" id="EFW30109.1"/>
    </source>
</evidence>
<keyword evidence="1" id="KW-1134">Transmembrane beta strand</keyword>
<evidence type="ECO:0000256" key="1">
    <source>
        <dbReference type="ARBA" id="ARBA00022452"/>
    </source>
</evidence>
<gene>
    <name evidence="8" type="ORF">HMPREF9555_00651</name>
</gene>
<evidence type="ECO:0000256" key="3">
    <source>
        <dbReference type="ARBA" id="ARBA00023237"/>
    </source>
</evidence>
<feature type="domain" description="Polypeptide-transport-associated ShlB-type" evidence="6">
    <location>
        <begin position="41"/>
        <end position="112"/>
    </location>
</feature>
<dbReference type="GO" id="GO:0008320">
    <property type="term" value="F:protein transmembrane transporter activity"/>
    <property type="evidence" value="ECO:0007669"/>
    <property type="project" value="TreeGrafter"/>
</dbReference>
<dbReference type="PANTHER" id="PTHR34597:SF3">
    <property type="entry name" value="OUTER MEMBRANE TRANSPORTER CDIB"/>
    <property type="match status" value="1"/>
</dbReference>
<comment type="caution">
    <text evidence="8">The sequence shown here is derived from an EMBL/GenBank/DDBJ whole genome shotgun (WGS) entry which is preliminary data.</text>
</comment>
<proteinExistence type="predicted"/>
<dbReference type="STRING" id="749551.HMPREF9555_00651"/>
<feature type="domain" description="Haemolysin activator HlyB C-terminal" evidence="5">
    <location>
        <begin position="174"/>
        <end position="408"/>
    </location>
</feature>
<feature type="domain" description="ShlB POTRA" evidence="7">
    <location>
        <begin position="129"/>
        <end position="169"/>
    </location>
</feature>
<dbReference type="Pfam" id="PF17287">
    <property type="entry name" value="POTRA_3"/>
    <property type="match status" value="1"/>
</dbReference>
<name>E7N100_9FIRM</name>
<evidence type="ECO:0000259" key="7">
    <source>
        <dbReference type="Pfam" id="PF17287"/>
    </source>
</evidence>
<dbReference type="Gene3D" id="2.40.160.50">
    <property type="entry name" value="membrane protein fhac: a member of the omp85/tpsb transporter family"/>
    <property type="match status" value="1"/>
</dbReference>
<dbReference type="Pfam" id="PF08479">
    <property type="entry name" value="POTRA_2"/>
    <property type="match status" value="1"/>
</dbReference>
<sequence length="410" mass="46634">MDEARRQEDEREARRREPSIHLTPGDVQAQPAETAPNGQTFLINEITLRNAADRWNFLTRITKQYEGRELDLSAVNTLLRELNQKLLARGYVTTRVTLPEQNLRGGHLILDLRIGYMGEMKYAEGSPHIPWRNSFPIRKGDVLNLRALEQGVEQMHKVSSQRVDIRLIPSDREGYSDVELTVQRGRNVFGILSVDNSGLDATGKLQAGFTLGIDSPTGASDLLRLGFDLDGAHDGYRRGTRGKNFYYAVPLGYDTLSLSHYRSDYRQTVHVRPYPFVSGGASRTTRLTWNRVLSRTQTGKTAFEVSIRKRDSEQSINGVRIPIQDKKMTSLEFGISQKQNIGSAQLFGRLSHRMGVDWFDARRENPHPDAPKSIYRMWLLDLDYQKPIPMGKRRGTFTSSFHGQWTAEGK</sequence>
<keyword evidence="3" id="KW-0998">Cell outer membrane</keyword>
<dbReference type="AlphaFoldDB" id="E7N100"/>
<evidence type="ECO:0000313" key="9">
    <source>
        <dbReference type="Proteomes" id="UP000004633"/>
    </source>
</evidence>
<keyword evidence="2" id="KW-0812">Transmembrane</keyword>
<feature type="compositionally biased region" description="Basic and acidic residues" evidence="4">
    <location>
        <begin position="1"/>
        <end position="19"/>
    </location>
</feature>
<dbReference type="PANTHER" id="PTHR34597">
    <property type="entry name" value="SLR1661 PROTEIN"/>
    <property type="match status" value="1"/>
</dbReference>
<dbReference type="GO" id="GO:0098046">
    <property type="term" value="C:type V protein secretion system complex"/>
    <property type="evidence" value="ECO:0007669"/>
    <property type="project" value="TreeGrafter"/>
</dbReference>
<evidence type="ECO:0000259" key="5">
    <source>
        <dbReference type="Pfam" id="PF03865"/>
    </source>
</evidence>
<dbReference type="HOGENOM" id="CLU_020581_4_2_9"/>
<protein>
    <submittedName>
        <fullName evidence="8">POTRA domain protein, ShlB-type</fullName>
    </submittedName>
</protein>
<dbReference type="InterPro" id="IPR005565">
    <property type="entry name" value="Hemolysn_activator_HlyB_C"/>
</dbReference>
<dbReference type="GO" id="GO:0046819">
    <property type="term" value="P:protein secretion by the type V secretion system"/>
    <property type="evidence" value="ECO:0007669"/>
    <property type="project" value="TreeGrafter"/>
</dbReference>
<feature type="region of interest" description="Disordered" evidence="4">
    <location>
        <begin position="1"/>
        <end position="33"/>
    </location>
</feature>
<reference evidence="8 9" key="1">
    <citation type="submission" date="2010-08" db="EMBL/GenBank/DDBJ databases">
        <authorList>
            <person name="Weinstock G."/>
            <person name="Sodergren E."/>
            <person name="Clifton S."/>
            <person name="Fulton L."/>
            <person name="Fulton B."/>
            <person name="Courtney L."/>
            <person name="Fronick C."/>
            <person name="Harrison M."/>
            <person name="Strong C."/>
            <person name="Farmer C."/>
            <person name="Delahaunty K."/>
            <person name="Markovic C."/>
            <person name="Hall O."/>
            <person name="Minx P."/>
            <person name="Tomlinson C."/>
            <person name="Mitreva M."/>
            <person name="Hou S."/>
            <person name="Chen J."/>
            <person name="Wollam A."/>
            <person name="Pepin K.H."/>
            <person name="Johnson M."/>
            <person name="Bhonagiri V."/>
            <person name="Zhang X."/>
            <person name="Suruliraj S."/>
            <person name="Warren W."/>
            <person name="Chinwalla A."/>
            <person name="Mardis E.R."/>
            <person name="Wilson R.K."/>
        </authorList>
    </citation>
    <scope>NUCLEOTIDE SEQUENCE [LARGE SCALE GENOMIC DNA]</scope>
    <source>
        <strain evidence="8 9">F0399</strain>
    </source>
</reference>
<dbReference type="InterPro" id="IPR051544">
    <property type="entry name" value="TPS_OM_transporter"/>
</dbReference>
<keyword evidence="9" id="KW-1185">Reference proteome</keyword>
<dbReference type="Pfam" id="PF03865">
    <property type="entry name" value="ShlB"/>
    <property type="match status" value="1"/>
</dbReference>
<dbReference type="InterPro" id="IPR035251">
    <property type="entry name" value="ShlB_POTRA"/>
</dbReference>
<evidence type="ECO:0000256" key="4">
    <source>
        <dbReference type="SAM" id="MobiDB-lite"/>
    </source>
</evidence>
<dbReference type="Proteomes" id="UP000004633">
    <property type="component" value="Unassembled WGS sequence"/>
</dbReference>
<evidence type="ECO:0000259" key="6">
    <source>
        <dbReference type="Pfam" id="PF08479"/>
    </source>
</evidence>
<dbReference type="InterPro" id="IPR013686">
    <property type="entry name" value="Polypept-transport_assoc_ShlB"/>
</dbReference>
<dbReference type="Gene3D" id="3.10.20.310">
    <property type="entry name" value="membrane protein fhac"/>
    <property type="match status" value="1"/>
</dbReference>
<keyword evidence="1" id="KW-0472">Membrane</keyword>
<organism evidence="8 9">
    <name type="scientific">Selenomonas artemidis F0399</name>
    <dbReference type="NCBI Taxonomy" id="749551"/>
    <lineage>
        <taxon>Bacteria</taxon>
        <taxon>Bacillati</taxon>
        <taxon>Bacillota</taxon>
        <taxon>Negativicutes</taxon>
        <taxon>Selenomonadales</taxon>
        <taxon>Selenomonadaceae</taxon>
        <taxon>Selenomonas</taxon>
    </lineage>
</organism>
<evidence type="ECO:0000256" key="2">
    <source>
        <dbReference type="ARBA" id="ARBA00022692"/>
    </source>
</evidence>
<dbReference type="EMBL" id="AECV01000008">
    <property type="protein sequence ID" value="EFW30109.1"/>
    <property type="molecule type" value="Genomic_DNA"/>
</dbReference>